<evidence type="ECO:0000313" key="2">
    <source>
        <dbReference type="Proteomes" id="UP001611383"/>
    </source>
</evidence>
<protein>
    <submittedName>
        <fullName evidence="1">Xylosidase</fullName>
    </submittedName>
</protein>
<dbReference type="Gene3D" id="3.20.20.80">
    <property type="entry name" value="Glycosidases"/>
    <property type="match status" value="1"/>
</dbReference>
<dbReference type="Gene3D" id="2.60.120.260">
    <property type="entry name" value="Galactose-binding domain-like"/>
    <property type="match status" value="1"/>
</dbReference>
<organism evidence="1 2">
    <name type="scientific">Archangium minus</name>
    <dbReference type="NCBI Taxonomy" id="83450"/>
    <lineage>
        <taxon>Bacteria</taxon>
        <taxon>Pseudomonadati</taxon>
        <taxon>Myxococcota</taxon>
        <taxon>Myxococcia</taxon>
        <taxon>Myxococcales</taxon>
        <taxon>Cystobacterineae</taxon>
        <taxon>Archangiaceae</taxon>
        <taxon>Archangium</taxon>
    </lineage>
</organism>
<gene>
    <name evidence="1" type="ORF">F0U60_40215</name>
</gene>
<dbReference type="Proteomes" id="UP001611383">
    <property type="component" value="Chromosome"/>
</dbReference>
<keyword evidence="2" id="KW-1185">Reference proteome</keyword>
<reference evidence="1 2" key="1">
    <citation type="submission" date="2019-08" db="EMBL/GenBank/DDBJ databases">
        <title>Archangium and Cystobacter genomes.</title>
        <authorList>
            <person name="Chen I.-C.K."/>
            <person name="Wielgoss S."/>
        </authorList>
    </citation>
    <scope>NUCLEOTIDE SEQUENCE [LARGE SCALE GENOMIC DNA]</scope>
    <source>
        <strain evidence="1 2">Cbm 6</strain>
    </source>
</reference>
<dbReference type="CDD" id="cd11576">
    <property type="entry name" value="GH99_GH71_like_2"/>
    <property type="match status" value="1"/>
</dbReference>
<name>A0ABY9X2P1_9BACT</name>
<dbReference type="PROSITE" id="PS51257">
    <property type="entry name" value="PROKAR_LIPOPROTEIN"/>
    <property type="match status" value="1"/>
</dbReference>
<dbReference type="EMBL" id="CP043494">
    <property type="protein sequence ID" value="WNG49656.1"/>
    <property type="molecule type" value="Genomic_DNA"/>
</dbReference>
<sequence>MNAKRSSRLFLAVALSISGVGCVEPGESTQSSPSEPVREASQAVVTQGIRDKVIVGYQGWFTAYGDGSPVERWSHWSAGVYRSNEGVPAPGHQTFELYPDISEYAAGSLFQTGYAPLGNGAPAKLFSSYPADVVNKHFQWMQQYGLDGAALQRFLTTDGVFMAHRDSVATKVRAAAEATGRLFYVMYDVSGLNEATFVQMVKDDWTSKIIGQLRLTSSSRYAVQDGKPVVAIWGLGFTDRPGTAAQASELIEWFRAQGTYVIGGVPTNWRDSREDSKPGFIEVYKKFDMISPWTVGRYATDADVDSYKNNYLIPDRDYCATYGKAYQPVLFPGFAWSNWNGGTKNQIPRRGGALLWKQAVNIRSAGIPSAYIAMFDEYDEGTAIAKAAEDSSMAPTNQYFLTLSSDGSYISSDFYLRLAGKVTRMIAGLDALTPSVPIPYTNGPVWFRSGAEETDAALTWSNTIDSTGGGVQGVTGYGGTGSVGFGVVAGEQAHSGSRALRISGRDTLTTGGSFAYFKAYDVHIPVQSTTQLSFWTYPQNSLSQHVTVDLVMTDGSTLRDSGATDINGISMHPGASRGTVNAWTQTKSRIGQWLAGKTIDRILITYDYGPLTGDFRGYVDDIEVAN</sequence>
<evidence type="ECO:0000313" key="1">
    <source>
        <dbReference type="EMBL" id="WNG49656.1"/>
    </source>
</evidence>
<proteinExistence type="predicted"/>
<accession>A0ABY9X2P1</accession>